<protein>
    <submittedName>
        <fullName evidence="2">Uncharacterized protein</fullName>
    </submittedName>
</protein>
<reference evidence="2 3" key="1">
    <citation type="journal article" date="2018" name="Front. Plant Sci.">
        <title>Red Clover (Trifolium pratense) and Zigzag Clover (T. medium) - A Picture of Genomic Similarities and Differences.</title>
        <authorList>
            <person name="Dluhosova J."/>
            <person name="Istvanek J."/>
            <person name="Nedelnik J."/>
            <person name="Repkova J."/>
        </authorList>
    </citation>
    <scope>NUCLEOTIDE SEQUENCE [LARGE SCALE GENOMIC DNA]</scope>
    <source>
        <strain evidence="3">cv. 10/8</strain>
        <tissue evidence="2">Leaf</tissue>
    </source>
</reference>
<sequence>HLATDVGLMISEPPRRSAGPPATRFLIGQSSPYKLLF</sequence>
<keyword evidence="3" id="KW-1185">Reference proteome</keyword>
<organism evidence="2 3">
    <name type="scientific">Trifolium medium</name>
    <dbReference type="NCBI Taxonomy" id="97028"/>
    <lineage>
        <taxon>Eukaryota</taxon>
        <taxon>Viridiplantae</taxon>
        <taxon>Streptophyta</taxon>
        <taxon>Embryophyta</taxon>
        <taxon>Tracheophyta</taxon>
        <taxon>Spermatophyta</taxon>
        <taxon>Magnoliopsida</taxon>
        <taxon>eudicotyledons</taxon>
        <taxon>Gunneridae</taxon>
        <taxon>Pentapetalae</taxon>
        <taxon>rosids</taxon>
        <taxon>fabids</taxon>
        <taxon>Fabales</taxon>
        <taxon>Fabaceae</taxon>
        <taxon>Papilionoideae</taxon>
        <taxon>50 kb inversion clade</taxon>
        <taxon>NPAAA clade</taxon>
        <taxon>Hologalegina</taxon>
        <taxon>IRL clade</taxon>
        <taxon>Trifolieae</taxon>
        <taxon>Trifolium</taxon>
    </lineage>
</organism>
<comment type="caution">
    <text evidence="2">The sequence shown here is derived from an EMBL/GenBank/DDBJ whole genome shotgun (WGS) entry which is preliminary data.</text>
</comment>
<feature type="non-terminal residue" evidence="2">
    <location>
        <position position="1"/>
    </location>
</feature>
<evidence type="ECO:0000313" key="2">
    <source>
        <dbReference type="EMBL" id="MCI91051.1"/>
    </source>
</evidence>
<name>A0A392VVR4_9FABA</name>
<dbReference type="AlphaFoldDB" id="A0A392VVR4"/>
<evidence type="ECO:0000256" key="1">
    <source>
        <dbReference type="SAM" id="MobiDB-lite"/>
    </source>
</evidence>
<feature type="region of interest" description="Disordered" evidence="1">
    <location>
        <begin position="1"/>
        <end position="23"/>
    </location>
</feature>
<accession>A0A392VVR4</accession>
<dbReference type="Proteomes" id="UP000265520">
    <property type="component" value="Unassembled WGS sequence"/>
</dbReference>
<dbReference type="EMBL" id="LXQA011261292">
    <property type="protein sequence ID" value="MCI91051.1"/>
    <property type="molecule type" value="Genomic_DNA"/>
</dbReference>
<proteinExistence type="predicted"/>
<evidence type="ECO:0000313" key="3">
    <source>
        <dbReference type="Proteomes" id="UP000265520"/>
    </source>
</evidence>